<reference evidence="1" key="2">
    <citation type="submission" date="2025-09" db="UniProtKB">
        <authorList>
            <consortium name="Ensembl"/>
        </authorList>
    </citation>
    <scope>IDENTIFICATION</scope>
</reference>
<organism evidence="1 2">
    <name type="scientific">Labrus bergylta</name>
    <name type="common">ballan wrasse</name>
    <dbReference type="NCBI Taxonomy" id="56723"/>
    <lineage>
        <taxon>Eukaryota</taxon>
        <taxon>Metazoa</taxon>
        <taxon>Chordata</taxon>
        <taxon>Craniata</taxon>
        <taxon>Vertebrata</taxon>
        <taxon>Euteleostomi</taxon>
        <taxon>Actinopterygii</taxon>
        <taxon>Neopterygii</taxon>
        <taxon>Teleostei</taxon>
        <taxon>Neoteleostei</taxon>
        <taxon>Acanthomorphata</taxon>
        <taxon>Eupercaria</taxon>
        <taxon>Labriformes</taxon>
        <taxon>Labridae</taxon>
        <taxon>Labrus</taxon>
    </lineage>
</organism>
<keyword evidence="2" id="KW-1185">Reference proteome</keyword>
<dbReference type="InParanoid" id="A0A3Q3FVF8"/>
<proteinExistence type="predicted"/>
<name>A0A3Q3FVF8_9LABR</name>
<reference evidence="1" key="1">
    <citation type="submission" date="2025-08" db="UniProtKB">
        <authorList>
            <consortium name="Ensembl"/>
        </authorList>
    </citation>
    <scope>IDENTIFICATION</scope>
</reference>
<dbReference type="Proteomes" id="UP000261660">
    <property type="component" value="Unplaced"/>
</dbReference>
<sequence length="55" mass="5955">MASMSSSERRAFALKINRYKFQLLLFLRPGLVKGVCCELSVPPPGDLGGSEPSLS</sequence>
<dbReference type="AlphaFoldDB" id="A0A3Q3FVF8"/>
<evidence type="ECO:0000313" key="1">
    <source>
        <dbReference type="Ensembl" id="ENSLBEP00000022863.1"/>
    </source>
</evidence>
<evidence type="ECO:0000313" key="2">
    <source>
        <dbReference type="Proteomes" id="UP000261660"/>
    </source>
</evidence>
<dbReference type="Ensembl" id="ENSLBET00000024049.1">
    <property type="protein sequence ID" value="ENSLBEP00000022863.1"/>
    <property type="gene ID" value="ENSLBEG00000017527.1"/>
</dbReference>
<protein>
    <submittedName>
        <fullName evidence="1">Uncharacterized protein</fullName>
    </submittedName>
</protein>
<accession>A0A3Q3FVF8</accession>